<feature type="region of interest" description="Disordered" evidence="1">
    <location>
        <begin position="1"/>
        <end position="46"/>
    </location>
</feature>
<evidence type="ECO:0000313" key="2">
    <source>
        <dbReference type="EMBL" id="ETA66367.1"/>
    </source>
</evidence>
<organism evidence="2 3">
    <name type="scientific">Haloechinothrix halophila YIM 93223</name>
    <dbReference type="NCBI Taxonomy" id="592678"/>
    <lineage>
        <taxon>Bacteria</taxon>
        <taxon>Bacillati</taxon>
        <taxon>Actinomycetota</taxon>
        <taxon>Actinomycetes</taxon>
        <taxon>Pseudonocardiales</taxon>
        <taxon>Pseudonocardiaceae</taxon>
        <taxon>Haloechinothrix</taxon>
    </lineage>
</organism>
<feature type="compositionally biased region" description="Basic residues" evidence="1">
    <location>
        <begin position="1"/>
        <end position="31"/>
    </location>
</feature>
<proteinExistence type="predicted"/>
<protein>
    <submittedName>
        <fullName evidence="2">Uncharacterized protein</fullName>
    </submittedName>
</protein>
<dbReference type="EMBL" id="AZAK01000001">
    <property type="protein sequence ID" value="ETA66367.1"/>
    <property type="molecule type" value="Genomic_DNA"/>
</dbReference>
<dbReference type="Proteomes" id="UP000054357">
    <property type="component" value="Unassembled WGS sequence"/>
</dbReference>
<sequence length="46" mass="5502">MATKRRKTAARRKPAPKRRVRRKPPARRKPRTATGHLAESEAWRRR</sequence>
<name>W9DRR8_9PSEU</name>
<gene>
    <name evidence="2" type="ORF">AmyhaDRAFT_0121</name>
</gene>
<comment type="caution">
    <text evidence="2">The sequence shown here is derived from an EMBL/GenBank/DDBJ whole genome shotgun (WGS) entry which is preliminary data.</text>
</comment>
<accession>W9DRR8</accession>
<reference evidence="2 3" key="1">
    <citation type="submission" date="2013-08" db="EMBL/GenBank/DDBJ databases">
        <authorList>
            <consortium name="DOE Joint Genome Institute"/>
            <person name="Klenk H.-P."/>
            <person name="Huntemann M."/>
            <person name="Han J."/>
            <person name="Chen A."/>
            <person name="Kyrpides N."/>
            <person name="Mavromatis K."/>
            <person name="Markowitz V."/>
            <person name="Palaniappan K."/>
            <person name="Ivanova N."/>
            <person name="Schaumberg A."/>
            <person name="Pati A."/>
            <person name="Liolios K."/>
            <person name="Nordberg H.P."/>
            <person name="Cantor M.N."/>
            <person name="Hua S.X."/>
            <person name="Woyke T."/>
        </authorList>
    </citation>
    <scope>NUCLEOTIDE SEQUENCE [LARGE SCALE GENOMIC DNA]</scope>
    <source>
        <strain evidence="2 3">YIM 93223</strain>
    </source>
</reference>
<dbReference type="AlphaFoldDB" id="W9DRR8"/>
<evidence type="ECO:0000313" key="3">
    <source>
        <dbReference type="Proteomes" id="UP000054357"/>
    </source>
</evidence>
<evidence type="ECO:0000256" key="1">
    <source>
        <dbReference type="SAM" id="MobiDB-lite"/>
    </source>
</evidence>
<dbReference type="HOGENOM" id="CLU_3179404_0_0_11"/>
<keyword evidence="3" id="KW-1185">Reference proteome</keyword>